<evidence type="ECO:0008006" key="3">
    <source>
        <dbReference type="Google" id="ProtNLM"/>
    </source>
</evidence>
<proteinExistence type="predicted"/>
<dbReference type="EMBL" id="KQ980907">
    <property type="protein sequence ID" value="KYN11481.1"/>
    <property type="molecule type" value="Genomic_DNA"/>
</dbReference>
<name>A0A151IVF7_9HYME</name>
<dbReference type="Proteomes" id="UP000078492">
    <property type="component" value="Unassembled WGS sequence"/>
</dbReference>
<dbReference type="PANTHER" id="PTHR47510">
    <property type="entry name" value="REVERSE TRANSCRIPTASE DOMAIN-CONTAINING PROTEIN"/>
    <property type="match status" value="1"/>
</dbReference>
<dbReference type="STRING" id="471704.A0A151IVF7"/>
<evidence type="ECO:0000313" key="2">
    <source>
        <dbReference type="Proteomes" id="UP000078492"/>
    </source>
</evidence>
<accession>A0A151IVF7</accession>
<gene>
    <name evidence="1" type="ORF">ALC57_16361</name>
</gene>
<organism evidence="1 2">
    <name type="scientific">Trachymyrmex cornetzi</name>
    <dbReference type="NCBI Taxonomy" id="471704"/>
    <lineage>
        <taxon>Eukaryota</taxon>
        <taxon>Metazoa</taxon>
        <taxon>Ecdysozoa</taxon>
        <taxon>Arthropoda</taxon>
        <taxon>Hexapoda</taxon>
        <taxon>Insecta</taxon>
        <taxon>Pterygota</taxon>
        <taxon>Neoptera</taxon>
        <taxon>Endopterygota</taxon>
        <taxon>Hymenoptera</taxon>
        <taxon>Apocrita</taxon>
        <taxon>Aculeata</taxon>
        <taxon>Formicoidea</taxon>
        <taxon>Formicidae</taxon>
        <taxon>Myrmicinae</taxon>
        <taxon>Trachymyrmex</taxon>
    </lineage>
</organism>
<evidence type="ECO:0000313" key="1">
    <source>
        <dbReference type="EMBL" id="KYN11481.1"/>
    </source>
</evidence>
<sequence length="377" mass="43269">MYRCPGGQLFSDFLTKFNLYLPRFKNVIITGDLNCNLLVDSFESNYIKNFICEYSLFSVPFGSTHHSGFSQLDVMIVDSSNKVKSFAKSLTPFAVGHHIISICYEFHNLNRTPQIITYRDFSNCDHDALANDLIAVFRIRLSNLLILSNIHPIELTNSLNIFYDCINETLNAHAPYITKRITHRSIPWLHSDLRTRIKIRDKLFSRAKRLRNPVLLQQYRIMRREIKYALKYAKDTYLIDTLPLQSSPNILWSYLGKLGLTNAPSQSSLNHLSASTLNRYYSQVASSHPPCTQEALNNILSQPLPTSHPSFVLTPTNNHEVLNSLNSIMNKSRGLSPDNLRLSHLKQLLHIITPYRTAIINLSFKLNMFPSVWKNPT</sequence>
<protein>
    <recommendedName>
        <fullName evidence="3">Endonuclease/exonuclease/phosphatase domain-containing protein</fullName>
    </recommendedName>
</protein>
<dbReference type="PANTHER" id="PTHR47510:SF3">
    <property type="entry name" value="ENDO_EXONUCLEASE_PHOSPHATASE DOMAIN-CONTAINING PROTEIN"/>
    <property type="match status" value="1"/>
</dbReference>
<dbReference type="AlphaFoldDB" id="A0A151IVF7"/>
<reference evidence="1 2" key="1">
    <citation type="submission" date="2015-09" db="EMBL/GenBank/DDBJ databases">
        <title>Trachymyrmex cornetzi WGS genome.</title>
        <authorList>
            <person name="Nygaard S."/>
            <person name="Hu H."/>
            <person name="Boomsma J."/>
            <person name="Zhang G."/>
        </authorList>
    </citation>
    <scope>NUCLEOTIDE SEQUENCE [LARGE SCALE GENOMIC DNA]</scope>
    <source>
        <strain evidence="1">Tcor2-1</strain>
        <tissue evidence="1">Whole body</tissue>
    </source>
</reference>
<keyword evidence="2" id="KW-1185">Reference proteome</keyword>